<evidence type="ECO:0000256" key="2">
    <source>
        <dbReference type="ARBA" id="ARBA00010742"/>
    </source>
</evidence>
<dbReference type="Proteomes" id="UP000250222">
    <property type="component" value="Unassembled WGS sequence"/>
</dbReference>
<dbReference type="PANTHER" id="PTHR30024:SF47">
    <property type="entry name" value="TAURINE-BINDING PERIPLASMIC PROTEIN"/>
    <property type="match status" value="1"/>
</dbReference>
<evidence type="ECO:0000313" key="6">
    <source>
        <dbReference type="EMBL" id="SSA36560.1"/>
    </source>
</evidence>
<dbReference type="AlphaFoldDB" id="A0A2Y8ZW15"/>
<dbReference type="GO" id="GO:0042597">
    <property type="term" value="C:periplasmic space"/>
    <property type="evidence" value="ECO:0007669"/>
    <property type="project" value="UniProtKB-SubCell"/>
</dbReference>
<comment type="subcellular location">
    <subcellularLocation>
        <location evidence="1">Periplasm</location>
    </subcellularLocation>
</comment>
<comment type="similarity">
    <text evidence="2">Belongs to the bacterial solute-binding protein SsuA/TauA family.</text>
</comment>
<evidence type="ECO:0000259" key="5">
    <source>
        <dbReference type="Pfam" id="PF09084"/>
    </source>
</evidence>
<dbReference type="RefSeq" id="WP_110850746.1">
    <property type="nucleotide sequence ID" value="NZ_QKLZ01000001.1"/>
</dbReference>
<gene>
    <name evidence="6" type="ORF">SAMN05216184_101224</name>
</gene>
<dbReference type="OrthoDB" id="5174711at2"/>
<evidence type="ECO:0000256" key="4">
    <source>
        <dbReference type="SAM" id="SignalP"/>
    </source>
</evidence>
<feature type="domain" description="SsuA/THI5-like" evidence="5">
    <location>
        <begin position="50"/>
        <end position="263"/>
    </location>
</feature>
<reference evidence="6 7" key="1">
    <citation type="submission" date="2016-10" db="EMBL/GenBank/DDBJ databases">
        <authorList>
            <person name="Cai Z."/>
        </authorList>
    </citation>
    <scope>NUCLEOTIDE SEQUENCE [LARGE SCALE GENOMIC DNA]</scope>
    <source>
        <strain evidence="6 7">CGMCC 1.10826</strain>
    </source>
</reference>
<dbReference type="PROSITE" id="PS51257">
    <property type="entry name" value="PROKAR_LIPOPROTEIN"/>
    <property type="match status" value="1"/>
</dbReference>
<proteinExistence type="inferred from homology"/>
<protein>
    <submittedName>
        <fullName evidence="6">NitT/TauT family transport system substrate-binding protein</fullName>
    </submittedName>
</protein>
<dbReference type="SUPFAM" id="SSF53850">
    <property type="entry name" value="Periplasmic binding protein-like II"/>
    <property type="match status" value="1"/>
</dbReference>
<accession>A0A2Y8ZW15</accession>
<evidence type="ECO:0000256" key="1">
    <source>
        <dbReference type="ARBA" id="ARBA00004418"/>
    </source>
</evidence>
<feature type="signal peptide" evidence="4">
    <location>
        <begin position="1"/>
        <end position="19"/>
    </location>
</feature>
<dbReference type="EMBL" id="UETB01000001">
    <property type="protein sequence ID" value="SSA36560.1"/>
    <property type="molecule type" value="Genomic_DNA"/>
</dbReference>
<dbReference type="Pfam" id="PF09084">
    <property type="entry name" value="NMT1"/>
    <property type="match status" value="1"/>
</dbReference>
<name>A0A2Y8ZW15_9MICO</name>
<feature type="chain" id="PRO_5039561329" evidence="4">
    <location>
        <begin position="20"/>
        <end position="324"/>
    </location>
</feature>
<evidence type="ECO:0000256" key="3">
    <source>
        <dbReference type="ARBA" id="ARBA00022729"/>
    </source>
</evidence>
<dbReference type="Gene3D" id="3.40.190.10">
    <property type="entry name" value="Periplasmic binding protein-like II"/>
    <property type="match status" value="2"/>
</dbReference>
<evidence type="ECO:0000313" key="7">
    <source>
        <dbReference type="Proteomes" id="UP000250222"/>
    </source>
</evidence>
<keyword evidence="7" id="KW-1185">Reference proteome</keyword>
<organism evidence="6 7">
    <name type="scientific">Georgenia satyanarayanai</name>
    <dbReference type="NCBI Taxonomy" id="860221"/>
    <lineage>
        <taxon>Bacteria</taxon>
        <taxon>Bacillati</taxon>
        <taxon>Actinomycetota</taxon>
        <taxon>Actinomycetes</taxon>
        <taxon>Micrococcales</taxon>
        <taxon>Bogoriellaceae</taxon>
        <taxon>Georgenia</taxon>
    </lineage>
</organism>
<sequence>MRARTTTLALAATTALLLAACGGGGDELEAGEDGLTPLTVMQIPTMDAGPLHLGVEEGFFEEEGLDVEVRIAEAGSAIVPSVVNQESPIGYANAVSDLQAIDQGLDVKFVANCCAVGADPEADTSRIFVLPDSPITDVAGLAGANIAVNSVNNLGDLTIEVALENNGVDTSAIEFTPMNYSDMPAALERGDVDAIWSVEPHRAISESRGFTPLISNFVESFPDTTIGYYITSGAFAEANPEIVAAFQRAMDRANDFATENPDRVRETIVENLQIDPELVDQTNLHVFAPGLDEESVKVIAAAAVEHGMISEEPDYEEIFIRPGE</sequence>
<dbReference type="InterPro" id="IPR015168">
    <property type="entry name" value="SsuA/THI5"/>
</dbReference>
<keyword evidence="3 4" id="KW-0732">Signal</keyword>
<dbReference type="PANTHER" id="PTHR30024">
    <property type="entry name" value="ALIPHATIC SULFONATES-BINDING PROTEIN-RELATED"/>
    <property type="match status" value="1"/>
</dbReference>